<dbReference type="OrthoDB" id="1875420at2759"/>
<protein>
    <submittedName>
        <fullName evidence="2">BUD13 like</fullName>
    </submittedName>
</protein>
<proteinExistence type="predicted"/>
<reference evidence="2 3" key="1">
    <citation type="submission" date="2017-07" db="EMBL/GenBank/DDBJ databases">
        <title>An improved, manually edited Actinidia chinensis var. chinensis (kiwifruit) genome highlights the challenges associated with draft genomes and gene prediction in plants.</title>
        <authorList>
            <person name="Pilkington S."/>
            <person name="Crowhurst R."/>
            <person name="Hilario E."/>
            <person name="Nardozza S."/>
            <person name="Fraser L."/>
            <person name="Peng Y."/>
            <person name="Gunaseelan K."/>
            <person name="Simpson R."/>
            <person name="Tahir J."/>
            <person name="Deroles S."/>
            <person name="Templeton K."/>
            <person name="Luo Z."/>
            <person name="Davy M."/>
            <person name="Cheng C."/>
            <person name="Mcneilage M."/>
            <person name="Scaglione D."/>
            <person name="Liu Y."/>
            <person name="Zhang Q."/>
            <person name="Datson P."/>
            <person name="De Silva N."/>
            <person name="Gardiner S."/>
            <person name="Bassett H."/>
            <person name="Chagne D."/>
            <person name="Mccallum J."/>
            <person name="Dzierzon H."/>
            <person name="Deng C."/>
            <person name="Wang Y.-Y."/>
            <person name="Barron N."/>
            <person name="Manako K."/>
            <person name="Bowen J."/>
            <person name="Foster T."/>
            <person name="Erridge Z."/>
            <person name="Tiffin H."/>
            <person name="Waite C."/>
            <person name="Davies K."/>
            <person name="Grierson E."/>
            <person name="Laing W."/>
            <person name="Kirk R."/>
            <person name="Chen X."/>
            <person name="Wood M."/>
            <person name="Montefiori M."/>
            <person name="Brummell D."/>
            <person name="Schwinn K."/>
            <person name="Catanach A."/>
            <person name="Fullerton C."/>
            <person name="Li D."/>
            <person name="Meiyalaghan S."/>
            <person name="Nieuwenhuizen N."/>
            <person name="Read N."/>
            <person name="Prakash R."/>
            <person name="Hunter D."/>
            <person name="Zhang H."/>
            <person name="Mckenzie M."/>
            <person name="Knabel M."/>
            <person name="Harris A."/>
            <person name="Allan A."/>
            <person name="Chen A."/>
            <person name="Janssen B."/>
            <person name="Plunkett B."/>
            <person name="Dwamena C."/>
            <person name="Voogd C."/>
            <person name="Leif D."/>
            <person name="Lafferty D."/>
            <person name="Souleyre E."/>
            <person name="Varkonyi-Gasic E."/>
            <person name="Gambi F."/>
            <person name="Hanley J."/>
            <person name="Yao J.-L."/>
            <person name="Cheung J."/>
            <person name="David K."/>
            <person name="Warren B."/>
            <person name="Marsh K."/>
            <person name="Snowden K."/>
            <person name="Lin-Wang K."/>
            <person name="Brian L."/>
            <person name="Martinez-Sanchez M."/>
            <person name="Wang M."/>
            <person name="Ileperuma N."/>
            <person name="Macnee N."/>
            <person name="Campin R."/>
            <person name="Mcatee P."/>
            <person name="Drummond R."/>
            <person name="Espley R."/>
            <person name="Ireland H."/>
            <person name="Wu R."/>
            <person name="Atkinson R."/>
            <person name="Karunairetnam S."/>
            <person name="Bulley S."/>
            <person name="Chunkath S."/>
            <person name="Hanley Z."/>
            <person name="Storey R."/>
            <person name="Thrimawithana A."/>
            <person name="Thomson S."/>
            <person name="David C."/>
            <person name="Testolin R."/>
        </authorList>
    </citation>
    <scope>NUCLEOTIDE SEQUENCE [LARGE SCALE GENOMIC DNA]</scope>
    <source>
        <strain evidence="3">cv. Red5</strain>
        <tissue evidence="2">Young leaf</tissue>
    </source>
</reference>
<evidence type="ECO:0000313" key="2">
    <source>
        <dbReference type="EMBL" id="PSR96379.1"/>
    </source>
</evidence>
<keyword evidence="3" id="KW-1185">Reference proteome</keyword>
<feature type="compositionally biased region" description="Polar residues" evidence="1">
    <location>
        <begin position="155"/>
        <end position="169"/>
    </location>
</feature>
<evidence type="ECO:0000313" key="3">
    <source>
        <dbReference type="Proteomes" id="UP000241394"/>
    </source>
</evidence>
<gene>
    <name evidence="2" type="ORF">CEY00_Acc26428</name>
</gene>
<dbReference type="Proteomes" id="UP000241394">
    <property type="component" value="Chromosome LG23"/>
</dbReference>
<dbReference type="STRING" id="1590841.A0A2R6PTK8"/>
<name>A0A2R6PTK8_ACTCC</name>
<feature type="region of interest" description="Disordered" evidence="1">
    <location>
        <begin position="40"/>
        <end position="137"/>
    </location>
</feature>
<dbReference type="Gramene" id="PSR96379">
    <property type="protein sequence ID" value="PSR96379"/>
    <property type="gene ID" value="CEY00_Acc26428"/>
</dbReference>
<organism evidence="2 3">
    <name type="scientific">Actinidia chinensis var. chinensis</name>
    <name type="common">Chinese soft-hair kiwi</name>
    <dbReference type="NCBI Taxonomy" id="1590841"/>
    <lineage>
        <taxon>Eukaryota</taxon>
        <taxon>Viridiplantae</taxon>
        <taxon>Streptophyta</taxon>
        <taxon>Embryophyta</taxon>
        <taxon>Tracheophyta</taxon>
        <taxon>Spermatophyta</taxon>
        <taxon>Magnoliopsida</taxon>
        <taxon>eudicotyledons</taxon>
        <taxon>Gunneridae</taxon>
        <taxon>Pentapetalae</taxon>
        <taxon>asterids</taxon>
        <taxon>Ericales</taxon>
        <taxon>Actinidiaceae</taxon>
        <taxon>Actinidia</taxon>
    </lineage>
</organism>
<feature type="compositionally biased region" description="Low complexity" evidence="1">
    <location>
        <begin position="41"/>
        <end position="52"/>
    </location>
</feature>
<sequence length="311" mass="34979">MDHIDDPLEPSSNTIDGKLEACWFFGNLLDKRPTKTMLRCYSDPSPSSNYKSSSKKVSEGGGCDRPNLIRTPPCTARGKEIMNKPRPKSLRQNSRRAPSLPPCVGREEDAEIMSKPRPKSSRQTLCRSPSLPPCLGREEDAESDFAMSKLIRQASLNSQELLPPRQSSKGMKKSYSAPKNRPSKNPEPESIVSMNSCSEKRSEHLNQTKMMRKSMSDLEFEEVQGFKDLGFKFDNMDLNPSVVNIIPGLQEKSRVGSNEDEARKPYLSEAWRVQRPSPVIPSWVDKNKSSSAEDMKAQIKFWARSVAANVR</sequence>
<reference evidence="3" key="2">
    <citation type="journal article" date="2018" name="BMC Genomics">
        <title>A manually annotated Actinidia chinensis var. chinensis (kiwifruit) genome highlights the challenges associated with draft genomes and gene prediction in plants.</title>
        <authorList>
            <person name="Pilkington S.M."/>
            <person name="Crowhurst R."/>
            <person name="Hilario E."/>
            <person name="Nardozza S."/>
            <person name="Fraser L."/>
            <person name="Peng Y."/>
            <person name="Gunaseelan K."/>
            <person name="Simpson R."/>
            <person name="Tahir J."/>
            <person name="Deroles S.C."/>
            <person name="Templeton K."/>
            <person name="Luo Z."/>
            <person name="Davy M."/>
            <person name="Cheng C."/>
            <person name="McNeilage M."/>
            <person name="Scaglione D."/>
            <person name="Liu Y."/>
            <person name="Zhang Q."/>
            <person name="Datson P."/>
            <person name="De Silva N."/>
            <person name="Gardiner S.E."/>
            <person name="Bassett H."/>
            <person name="Chagne D."/>
            <person name="McCallum J."/>
            <person name="Dzierzon H."/>
            <person name="Deng C."/>
            <person name="Wang Y.Y."/>
            <person name="Barron L."/>
            <person name="Manako K."/>
            <person name="Bowen J."/>
            <person name="Foster T.M."/>
            <person name="Erridge Z.A."/>
            <person name="Tiffin H."/>
            <person name="Waite C.N."/>
            <person name="Davies K.M."/>
            <person name="Grierson E.P."/>
            <person name="Laing W.A."/>
            <person name="Kirk R."/>
            <person name="Chen X."/>
            <person name="Wood M."/>
            <person name="Montefiori M."/>
            <person name="Brummell D.A."/>
            <person name="Schwinn K.E."/>
            <person name="Catanach A."/>
            <person name="Fullerton C."/>
            <person name="Li D."/>
            <person name="Meiyalaghan S."/>
            <person name="Nieuwenhuizen N."/>
            <person name="Read N."/>
            <person name="Prakash R."/>
            <person name="Hunter D."/>
            <person name="Zhang H."/>
            <person name="McKenzie M."/>
            <person name="Knabel M."/>
            <person name="Harris A."/>
            <person name="Allan A.C."/>
            <person name="Gleave A."/>
            <person name="Chen A."/>
            <person name="Janssen B.J."/>
            <person name="Plunkett B."/>
            <person name="Ampomah-Dwamena C."/>
            <person name="Voogd C."/>
            <person name="Leif D."/>
            <person name="Lafferty D."/>
            <person name="Souleyre E.J.F."/>
            <person name="Varkonyi-Gasic E."/>
            <person name="Gambi F."/>
            <person name="Hanley J."/>
            <person name="Yao J.L."/>
            <person name="Cheung J."/>
            <person name="David K.M."/>
            <person name="Warren B."/>
            <person name="Marsh K."/>
            <person name="Snowden K.C."/>
            <person name="Lin-Wang K."/>
            <person name="Brian L."/>
            <person name="Martinez-Sanchez M."/>
            <person name="Wang M."/>
            <person name="Ileperuma N."/>
            <person name="Macnee N."/>
            <person name="Campin R."/>
            <person name="McAtee P."/>
            <person name="Drummond R.S.M."/>
            <person name="Espley R.V."/>
            <person name="Ireland H.S."/>
            <person name="Wu R."/>
            <person name="Atkinson R.G."/>
            <person name="Karunairetnam S."/>
            <person name="Bulley S."/>
            <person name="Chunkath S."/>
            <person name="Hanley Z."/>
            <person name="Storey R."/>
            <person name="Thrimawithana A.H."/>
            <person name="Thomson S."/>
            <person name="David C."/>
            <person name="Testolin R."/>
            <person name="Huang H."/>
            <person name="Hellens R.P."/>
            <person name="Schaffer R.J."/>
        </authorList>
    </citation>
    <scope>NUCLEOTIDE SEQUENCE [LARGE SCALE GENOMIC DNA]</scope>
    <source>
        <strain evidence="3">cv. Red5</strain>
    </source>
</reference>
<dbReference type="PANTHER" id="PTHR33785:SF5">
    <property type="entry name" value="SERINE_ARGININE REPETITIVE MATRIX PROTEIN"/>
    <property type="match status" value="1"/>
</dbReference>
<comment type="caution">
    <text evidence="2">The sequence shown here is derived from an EMBL/GenBank/DDBJ whole genome shotgun (WGS) entry which is preliminary data.</text>
</comment>
<dbReference type="FunCoup" id="A0A2R6PTK8">
    <property type="interactions" value="161"/>
</dbReference>
<dbReference type="InParanoid" id="A0A2R6PTK8"/>
<accession>A0A2R6PTK8</accession>
<dbReference type="PANTHER" id="PTHR33785">
    <property type="entry name" value="OS06G0550800 PROTEIN"/>
    <property type="match status" value="1"/>
</dbReference>
<dbReference type="OMA" id="IPNWASH"/>
<feature type="region of interest" description="Disordered" evidence="1">
    <location>
        <begin position="155"/>
        <end position="203"/>
    </location>
</feature>
<evidence type="ECO:0000256" key="1">
    <source>
        <dbReference type="SAM" id="MobiDB-lite"/>
    </source>
</evidence>
<dbReference type="EMBL" id="NKQK01000023">
    <property type="protein sequence ID" value="PSR96379.1"/>
    <property type="molecule type" value="Genomic_DNA"/>
</dbReference>
<dbReference type="AlphaFoldDB" id="A0A2R6PTK8"/>